<feature type="domain" description="RagB/SusD" evidence="6">
    <location>
        <begin position="362"/>
        <end position="525"/>
    </location>
</feature>
<feature type="domain" description="SusD-like N-terminal" evidence="7">
    <location>
        <begin position="93"/>
        <end position="226"/>
    </location>
</feature>
<evidence type="ECO:0000259" key="6">
    <source>
        <dbReference type="Pfam" id="PF07980"/>
    </source>
</evidence>
<dbReference type="RefSeq" id="WP_217793889.1">
    <property type="nucleotide sequence ID" value="NZ_JAHSPG010000015.1"/>
</dbReference>
<dbReference type="InterPro" id="IPR033985">
    <property type="entry name" value="SusD-like_N"/>
</dbReference>
<evidence type="ECO:0000313" key="9">
    <source>
        <dbReference type="Proteomes" id="UP000812270"/>
    </source>
</evidence>
<dbReference type="CDD" id="cd08977">
    <property type="entry name" value="SusD"/>
    <property type="match status" value="1"/>
</dbReference>
<evidence type="ECO:0000256" key="3">
    <source>
        <dbReference type="ARBA" id="ARBA00023136"/>
    </source>
</evidence>
<dbReference type="PROSITE" id="PS51257">
    <property type="entry name" value="PROKAR_LIPOPROTEIN"/>
    <property type="match status" value="1"/>
</dbReference>
<accession>A0A9E2SDI7</accession>
<evidence type="ECO:0000256" key="1">
    <source>
        <dbReference type="ARBA" id="ARBA00004442"/>
    </source>
</evidence>
<dbReference type="InterPro" id="IPR012944">
    <property type="entry name" value="SusD_RagB_dom"/>
</dbReference>
<evidence type="ECO:0000256" key="4">
    <source>
        <dbReference type="ARBA" id="ARBA00023237"/>
    </source>
</evidence>
<comment type="caution">
    <text evidence="8">The sequence shown here is derived from an EMBL/GenBank/DDBJ whole genome shotgun (WGS) entry which is preliminary data.</text>
</comment>
<gene>
    <name evidence="8" type="ORF">KTO63_20855</name>
</gene>
<name>A0A9E2SDI7_9BACT</name>
<keyword evidence="4" id="KW-0998">Cell outer membrane</keyword>
<evidence type="ECO:0000313" key="8">
    <source>
        <dbReference type="EMBL" id="MBV4359634.1"/>
    </source>
</evidence>
<evidence type="ECO:0000256" key="5">
    <source>
        <dbReference type="SAM" id="SignalP"/>
    </source>
</evidence>
<organism evidence="8 9">
    <name type="scientific">Pinibacter aurantiacus</name>
    <dbReference type="NCBI Taxonomy" id="2851599"/>
    <lineage>
        <taxon>Bacteria</taxon>
        <taxon>Pseudomonadati</taxon>
        <taxon>Bacteroidota</taxon>
        <taxon>Chitinophagia</taxon>
        <taxon>Chitinophagales</taxon>
        <taxon>Chitinophagaceae</taxon>
        <taxon>Pinibacter</taxon>
    </lineage>
</organism>
<keyword evidence="9" id="KW-1185">Reference proteome</keyword>
<dbReference type="Pfam" id="PF07980">
    <property type="entry name" value="SusD_RagB"/>
    <property type="match status" value="1"/>
</dbReference>
<feature type="chain" id="PRO_5038433955" evidence="5">
    <location>
        <begin position="19"/>
        <end position="526"/>
    </location>
</feature>
<feature type="signal peptide" evidence="5">
    <location>
        <begin position="1"/>
        <end position="18"/>
    </location>
</feature>
<protein>
    <submittedName>
        <fullName evidence="8">RagB/SusD family nutrient uptake outer membrane protein</fullName>
    </submittedName>
</protein>
<dbReference type="EMBL" id="JAHSPG010000015">
    <property type="protein sequence ID" value="MBV4359634.1"/>
    <property type="molecule type" value="Genomic_DNA"/>
</dbReference>
<reference evidence="8" key="1">
    <citation type="submission" date="2021-06" db="EMBL/GenBank/DDBJ databases">
        <authorList>
            <person name="Huq M.A."/>
        </authorList>
    </citation>
    <scope>NUCLEOTIDE SEQUENCE</scope>
    <source>
        <strain evidence="8">MAH-26</strain>
    </source>
</reference>
<keyword evidence="3" id="KW-0472">Membrane</keyword>
<dbReference type="Pfam" id="PF14322">
    <property type="entry name" value="SusD-like_3"/>
    <property type="match status" value="1"/>
</dbReference>
<evidence type="ECO:0000259" key="7">
    <source>
        <dbReference type="Pfam" id="PF14322"/>
    </source>
</evidence>
<sequence>MKLNNKIFIALVAIVALASCKKSFLEKTPVDAIAQEDFYKTPDDAFKALVASYNVLDLTGYGNIVLSSEITSDDCFGGGGLADNGPRQWDKFQDYTNLNSDAWKKYYQGIYRANVLLSQMDNVDFGTTPELKSQYLGETYFLRAYYYFDLVRMFGNVPLLTKPIEGSNYYIPQSSADSVYRLIASDLKQAITLLTPSAVGYSSIKATDYGRATKWAAEALMARVYLYYTGYYAKPDLMGVFTKQDATAAVEDVIKNSGYGLVDKFANLWRPASGTNFAGQNNKEGVFVIQYTDQGKGDWNKQNGNRFQVMVGLRNQALGNYYKGWGIATVNNALWNAYDATDTRRGSSIISIDDEHLTYTVGDQYQYTGYFWKKYAPVNDASRPDANGGDFQIDNYDNYVAIRFADVLLMGAELNLASDLAKAQGYYDQIRDRAYGDALHRKTLTGDAAGLNLVLNERRLELALEGQRYWDLLRQGLDATKQAIDNTTGGTDFNVSFRKETKGLFAIPQAQIGLSNGTLTQNAGWN</sequence>
<proteinExistence type="predicted"/>
<dbReference type="AlphaFoldDB" id="A0A9E2SDI7"/>
<evidence type="ECO:0000256" key="2">
    <source>
        <dbReference type="ARBA" id="ARBA00022729"/>
    </source>
</evidence>
<dbReference type="Proteomes" id="UP000812270">
    <property type="component" value="Unassembled WGS sequence"/>
</dbReference>
<keyword evidence="2 5" id="KW-0732">Signal</keyword>
<comment type="subcellular location">
    <subcellularLocation>
        <location evidence="1">Cell outer membrane</location>
    </subcellularLocation>
</comment>
<dbReference type="GO" id="GO:0009279">
    <property type="term" value="C:cell outer membrane"/>
    <property type="evidence" value="ECO:0007669"/>
    <property type="project" value="UniProtKB-SubCell"/>
</dbReference>